<proteinExistence type="predicted"/>
<feature type="repeat" description="WD" evidence="3">
    <location>
        <begin position="420"/>
        <end position="463"/>
    </location>
</feature>
<dbReference type="InterPro" id="IPR019775">
    <property type="entry name" value="WD40_repeat_CS"/>
</dbReference>
<dbReference type="Proteomes" id="UP000612585">
    <property type="component" value="Unassembled WGS sequence"/>
</dbReference>
<evidence type="ECO:0000313" key="7">
    <source>
        <dbReference type="Proteomes" id="UP000612585"/>
    </source>
</evidence>
<dbReference type="InterPro" id="IPR001680">
    <property type="entry name" value="WD40_rpt"/>
</dbReference>
<keyword evidence="1 3" id="KW-0853">WD repeat</keyword>
<dbReference type="PROSITE" id="PS00678">
    <property type="entry name" value="WD_REPEATS_1"/>
    <property type="match status" value="1"/>
</dbReference>
<dbReference type="InterPro" id="IPR046633">
    <property type="entry name" value="DUF6745"/>
</dbReference>
<keyword evidence="7" id="KW-1185">Reference proteome</keyword>
<dbReference type="RefSeq" id="WP_203996341.1">
    <property type="nucleotide sequence ID" value="NZ_BOPG01000029.1"/>
</dbReference>
<dbReference type="InterPro" id="IPR011047">
    <property type="entry name" value="Quinoprotein_ADH-like_sf"/>
</dbReference>
<gene>
    <name evidence="6" type="ORF">Vau01_047190</name>
</gene>
<comment type="caution">
    <text evidence="6">The sequence shown here is derived from an EMBL/GenBank/DDBJ whole genome shotgun (WGS) entry which is preliminary data.</text>
</comment>
<keyword evidence="2" id="KW-0677">Repeat</keyword>
<dbReference type="Gene3D" id="2.130.10.10">
    <property type="entry name" value="YVTN repeat-like/Quinoprotein amine dehydrogenase"/>
    <property type="match status" value="1"/>
</dbReference>
<feature type="domain" description="DUF6745" evidence="5">
    <location>
        <begin position="159"/>
        <end position="348"/>
    </location>
</feature>
<dbReference type="PROSITE" id="PS50082">
    <property type="entry name" value="WD_REPEATS_2"/>
    <property type="match status" value="1"/>
</dbReference>
<evidence type="ECO:0000256" key="3">
    <source>
        <dbReference type="PROSITE-ProRule" id="PRU00221"/>
    </source>
</evidence>
<protein>
    <recommendedName>
        <fullName evidence="5">DUF6745 domain-containing protein</fullName>
    </recommendedName>
</protein>
<feature type="compositionally biased region" description="Basic and acidic residues" evidence="4">
    <location>
        <begin position="355"/>
        <end position="367"/>
    </location>
</feature>
<feature type="region of interest" description="Disordered" evidence="4">
    <location>
        <begin position="343"/>
        <end position="367"/>
    </location>
</feature>
<accession>A0A8J3Z986</accession>
<name>A0A8J3Z986_9ACTN</name>
<dbReference type="InterPro" id="IPR015943">
    <property type="entry name" value="WD40/YVTN_repeat-like_dom_sf"/>
</dbReference>
<evidence type="ECO:0000256" key="4">
    <source>
        <dbReference type="SAM" id="MobiDB-lite"/>
    </source>
</evidence>
<evidence type="ECO:0000259" key="5">
    <source>
        <dbReference type="Pfam" id="PF20530"/>
    </source>
</evidence>
<dbReference type="SUPFAM" id="SSF50998">
    <property type="entry name" value="Quinoprotein alcohol dehydrogenase-like"/>
    <property type="match status" value="1"/>
</dbReference>
<dbReference type="AlphaFoldDB" id="A0A8J3Z986"/>
<reference evidence="6" key="1">
    <citation type="submission" date="2021-01" db="EMBL/GenBank/DDBJ databases">
        <title>Whole genome shotgun sequence of Virgisporangium aurantiacum NBRC 16421.</title>
        <authorList>
            <person name="Komaki H."/>
            <person name="Tamura T."/>
        </authorList>
    </citation>
    <scope>NUCLEOTIDE SEQUENCE</scope>
    <source>
        <strain evidence="6">NBRC 16421</strain>
    </source>
</reference>
<dbReference type="Pfam" id="PF20530">
    <property type="entry name" value="DUF6745"/>
    <property type="match status" value="1"/>
</dbReference>
<dbReference type="PANTHER" id="PTHR19879">
    <property type="entry name" value="TRANSCRIPTION INITIATION FACTOR TFIID"/>
    <property type="match status" value="1"/>
</dbReference>
<organism evidence="6 7">
    <name type="scientific">Virgisporangium aurantiacum</name>
    <dbReference type="NCBI Taxonomy" id="175570"/>
    <lineage>
        <taxon>Bacteria</taxon>
        <taxon>Bacillati</taxon>
        <taxon>Actinomycetota</taxon>
        <taxon>Actinomycetes</taxon>
        <taxon>Micromonosporales</taxon>
        <taxon>Micromonosporaceae</taxon>
        <taxon>Virgisporangium</taxon>
    </lineage>
</organism>
<dbReference type="PANTHER" id="PTHR19879:SF9">
    <property type="entry name" value="TRANSCRIPTION INITIATION FACTOR TFIID SUBUNIT 5"/>
    <property type="match status" value="1"/>
</dbReference>
<evidence type="ECO:0000313" key="6">
    <source>
        <dbReference type="EMBL" id="GIJ57203.1"/>
    </source>
</evidence>
<evidence type="ECO:0000256" key="1">
    <source>
        <dbReference type="ARBA" id="ARBA00022574"/>
    </source>
</evidence>
<evidence type="ECO:0000256" key="2">
    <source>
        <dbReference type="ARBA" id="ARBA00022737"/>
    </source>
</evidence>
<sequence>MTGKKPLRLVNLSAEQEALLRVVREEWMAVGTATGPADRQEALAGVRAAYRRAGLPHPSRVLWFDSPLAAAVAMRRHNLTSPVADVIRRAQNRFDHRATGWASQPTLDTIHREVSTPLRHWGERWHDLIGDELRDHSAVLPYPTWGQHDVSELGVQDLFARLGVDGAEPPVDLMRVASRVGWWWVFRGTVVLTERPDTLVRDRHGRAHNPDGPAVRYPDGFAVYARHGVRVPRRVGTGELTGADWLDEERSQVRQAIAERMGYRWMLANVPAERLDTDNHGTLWRIREYEADYHLTQSAVDPEDIWMVELAGGDPAREAAVWRVEPGRPTVEDAAEWVRRRGEDYRPRRPNTHGRPPETRQDADSGRQWWRESSVRLTGPEHANVVAFGELDGRPVVATDGADGTVVLWDPLGPRRLFVLGGHSGGVAVLAFGRVGGRPVLAGGGHDRVVTVWDLADRAPMTTVTVDDGTVVDIAFVDIAFVGSAADRDVLATASNSVERSWRLGRVDLWDAATGEHVRTLHRDDEEDVKGLAVVRVGGRTALAAAHWFTVRLWDVATGEQLQTWGGEDAGAASDTCQGDRFAAFTAPLLHGVVDGRTVLGAVLTERCGADSHGPDHDEFLVVYLDVETSAEVARTEFTVNERPVAMATVNGTGYLATATETWHYHLRRTRLRIYRPPHRTVAEFSADAGDVRSADLGVVDGSLRLATAHDRGSARLWSVPSTM</sequence>
<dbReference type="EMBL" id="BOPG01000029">
    <property type="protein sequence ID" value="GIJ57203.1"/>
    <property type="molecule type" value="Genomic_DNA"/>
</dbReference>
<dbReference type="SMART" id="SM00320">
    <property type="entry name" value="WD40"/>
    <property type="match status" value="3"/>
</dbReference>